<evidence type="ECO:0008006" key="12">
    <source>
        <dbReference type="Google" id="ProtNLM"/>
    </source>
</evidence>
<evidence type="ECO:0000256" key="3">
    <source>
        <dbReference type="ARBA" id="ARBA00022723"/>
    </source>
</evidence>
<dbReference type="Pfam" id="PF00067">
    <property type="entry name" value="p450"/>
    <property type="match status" value="1"/>
</dbReference>
<dbReference type="PRINTS" id="PR00463">
    <property type="entry name" value="EP450I"/>
</dbReference>
<feature type="transmembrane region" description="Helical" evidence="9">
    <location>
        <begin position="6"/>
        <end position="25"/>
    </location>
</feature>
<dbReference type="OrthoDB" id="1470350at2759"/>
<evidence type="ECO:0000256" key="5">
    <source>
        <dbReference type="ARBA" id="ARBA00023004"/>
    </source>
</evidence>
<dbReference type="GO" id="GO:0005506">
    <property type="term" value="F:iron ion binding"/>
    <property type="evidence" value="ECO:0007669"/>
    <property type="project" value="InterPro"/>
</dbReference>
<keyword evidence="2 7" id="KW-0349">Heme</keyword>
<protein>
    <recommendedName>
        <fullName evidence="12">Cytochrome P450</fullName>
    </recommendedName>
</protein>
<evidence type="ECO:0000256" key="4">
    <source>
        <dbReference type="ARBA" id="ARBA00023002"/>
    </source>
</evidence>
<keyword evidence="4 8" id="KW-0560">Oxidoreductase</keyword>
<dbReference type="AlphaFoldDB" id="A0A9P7S0V0"/>
<dbReference type="Proteomes" id="UP001049176">
    <property type="component" value="Chromosome 4"/>
</dbReference>
<dbReference type="GO" id="GO:0016705">
    <property type="term" value="F:oxidoreductase activity, acting on paired donors, with incorporation or reduction of molecular oxygen"/>
    <property type="evidence" value="ECO:0007669"/>
    <property type="project" value="InterPro"/>
</dbReference>
<sequence length="514" mass="58961">MDDHDHSKLLFLLCIFALYILHKILNYRKLVGGRAGNHVTLFHPYGMPSYLLPQIRWVVEAANRRFPFKHQRYDRYGWDILSNYCVLSSSFIIAIADPNAIKDVLTSHSRFPRYVEQYKPLSFFGPSVLSTEGDEWKKYKKVVKPALSDKNSRMGWSETVRVMNDLFEEEWGGKDVVKVESCLELTLSMALYVLSAAVFGQKLSWKEDERPQGNKITFKRALFDVSSNLVLKMALPNWAGKMSKRVKEIQDSFNSLDEYMLEMVQTRDKTDETDLFSSLLKENATGNEETALNVREIIGNVFVLLIAGHETAAHTICFTLMLLALHPEEQDNLYREVKALLPDGREPTYEEMPLFTRAMAAYYETLRMFPPVTWIPKVCAEDTVLSAPSVDGTRMESVPVPRGTHVIVDVVGLHYNPRHWEDPTEFRPSRFIREWPKDAFIPFSAGSHACIGRKFFEVEAIAILVMLIRKYEIEIPTKSGETYEEKKARVLATTTAITLTPGDIPVVFRKRLDL</sequence>
<organism evidence="10 11">
    <name type="scientific">Marasmius oreades</name>
    <name type="common">fairy-ring Marasmius</name>
    <dbReference type="NCBI Taxonomy" id="181124"/>
    <lineage>
        <taxon>Eukaryota</taxon>
        <taxon>Fungi</taxon>
        <taxon>Dikarya</taxon>
        <taxon>Basidiomycota</taxon>
        <taxon>Agaricomycotina</taxon>
        <taxon>Agaricomycetes</taxon>
        <taxon>Agaricomycetidae</taxon>
        <taxon>Agaricales</taxon>
        <taxon>Marasmiineae</taxon>
        <taxon>Marasmiaceae</taxon>
        <taxon>Marasmius</taxon>
    </lineage>
</organism>
<keyword evidence="6 8" id="KW-0503">Monooxygenase</keyword>
<keyword evidence="9" id="KW-1133">Transmembrane helix</keyword>
<comment type="cofactor">
    <cofactor evidence="7">
        <name>heme</name>
        <dbReference type="ChEBI" id="CHEBI:30413"/>
    </cofactor>
</comment>
<dbReference type="InterPro" id="IPR002401">
    <property type="entry name" value="Cyt_P450_E_grp-I"/>
</dbReference>
<evidence type="ECO:0000313" key="11">
    <source>
        <dbReference type="Proteomes" id="UP001049176"/>
    </source>
</evidence>
<dbReference type="Gene3D" id="1.10.630.10">
    <property type="entry name" value="Cytochrome P450"/>
    <property type="match status" value="1"/>
</dbReference>
<dbReference type="InterPro" id="IPR017972">
    <property type="entry name" value="Cyt_P450_CS"/>
</dbReference>
<evidence type="ECO:0000313" key="10">
    <source>
        <dbReference type="EMBL" id="KAG7093329.1"/>
    </source>
</evidence>
<keyword evidence="3 7" id="KW-0479">Metal-binding</keyword>
<proteinExistence type="inferred from homology"/>
<evidence type="ECO:0000256" key="7">
    <source>
        <dbReference type="PIRSR" id="PIRSR602401-1"/>
    </source>
</evidence>
<name>A0A9P7S0V0_9AGAR</name>
<dbReference type="InterPro" id="IPR001128">
    <property type="entry name" value="Cyt_P450"/>
</dbReference>
<evidence type="ECO:0000256" key="8">
    <source>
        <dbReference type="RuleBase" id="RU000461"/>
    </source>
</evidence>
<dbReference type="RefSeq" id="XP_043009799.1">
    <property type="nucleotide sequence ID" value="XM_043151719.1"/>
</dbReference>
<dbReference type="InterPro" id="IPR036396">
    <property type="entry name" value="Cyt_P450_sf"/>
</dbReference>
<keyword evidence="9" id="KW-0812">Transmembrane</keyword>
<evidence type="ECO:0000256" key="1">
    <source>
        <dbReference type="ARBA" id="ARBA00010617"/>
    </source>
</evidence>
<dbReference type="PROSITE" id="PS00086">
    <property type="entry name" value="CYTOCHROME_P450"/>
    <property type="match status" value="1"/>
</dbReference>
<dbReference type="EMBL" id="CM032184">
    <property type="protein sequence ID" value="KAG7093329.1"/>
    <property type="molecule type" value="Genomic_DNA"/>
</dbReference>
<reference evidence="10" key="1">
    <citation type="journal article" date="2021" name="Genome Biol. Evol.">
        <title>The assembled and annotated genome of the fairy-ring fungus Marasmius oreades.</title>
        <authorList>
            <person name="Hiltunen M."/>
            <person name="Ament-Velasquez S.L."/>
            <person name="Johannesson H."/>
        </authorList>
    </citation>
    <scope>NUCLEOTIDE SEQUENCE</scope>
    <source>
        <strain evidence="10">03SP1</strain>
    </source>
</reference>
<gene>
    <name evidence="10" type="ORF">E1B28_007009</name>
</gene>
<evidence type="ECO:0000256" key="6">
    <source>
        <dbReference type="ARBA" id="ARBA00023033"/>
    </source>
</evidence>
<comment type="similarity">
    <text evidence="1 8">Belongs to the cytochrome P450 family.</text>
</comment>
<dbReference type="GO" id="GO:0004497">
    <property type="term" value="F:monooxygenase activity"/>
    <property type="evidence" value="ECO:0007669"/>
    <property type="project" value="UniProtKB-KW"/>
</dbReference>
<dbReference type="KEGG" id="more:E1B28_007009"/>
<dbReference type="GeneID" id="66076085"/>
<dbReference type="InterPro" id="IPR050196">
    <property type="entry name" value="Cytochrome_P450_Monoox"/>
</dbReference>
<comment type="caution">
    <text evidence="10">The sequence shown here is derived from an EMBL/GenBank/DDBJ whole genome shotgun (WGS) entry which is preliminary data.</text>
</comment>
<keyword evidence="11" id="KW-1185">Reference proteome</keyword>
<dbReference type="PANTHER" id="PTHR24291:SF50">
    <property type="entry name" value="BIFUNCTIONAL ALBAFLAVENONE MONOOXYGENASE_TERPENE SYNTHASE"/>
    <property type="match status" value="1"/>
</dbReference>
<keyword evidence="9" id="KW-0472">Membrane</keyword>
<keyword evidence="5 7" id="KW-0408">Iron</keyword>
<accession>A0A9P7S0V0</accession>
<dbReference type="SUPFAM" id="SSF48264">
    <property type="entry name" value="Cytochrome P450"/>
    <property type="match status" value="1"/>
</dbReference>
<dbReference type="GO" id="GO:0020037">
    <property type="term" value="F:heme binding"/>
    <property type="evidence" value="ECO:0007669"/>
    <property type="project" value="InterPro"/>
</dbReference>
<dbReference type="PRINTS" id="PR00385">
    <property type="entry name" value="P450"/>
</dbReference>
<evidence type="ECO:0000256" key="9">
    <source>
        <dbReference type="SAM" id="Phobius"/>
    </source>
</evidence>
<feature type="binding site" description="axial binding residue" evidence="7">
    <location>
        <position position="450"/>
    </location>
    <ligand>
        <name>heme</name>
        <dbReference type="ChEBI" id="CHEBI:30413"/>
    </ligand>
    <ligandPart>
        <name>Fe</name>
        <dbReference type="ChEBI" id="CHEBI:18248"/>
    </ligandPart>
</feature>
<evidence type="ECO:0000256" key="2">
    <source>
        <dbReference type="ARBA" id="ARBA00022617"/>
    </source>
</evidence>
<dbReference type="PANTHER" id="PTHR24291">
    <property type="entry name" value="CYTOCHROME P450 FAMILY 4"/>
    <property type="match status" value="1"/>
</dbReference>